<protein>
    <submittedName>
        <fullName evidence="5">AraC family transcriptional regulator ligand-binding domain-containing protein</fullName>
    </submittedName>
</protein>
<keyword evidence="6" id="KW-1185">Reference proteome</keyword>
<dbReference type="Proteomes" id="UP000640583">
    <property type="component" value="Unassembled WGS sequence"/>
</dbReference>
<dbReference type="EMBL" id="JADCKQ010000002">
    <property type="protein sequence ID" value="MBI1492850.1"/>
    <property type="molecule type" value="Genomic_DNA"/>
</dbReference>
<dbReference type="Pfam" id="PF12833">
    <property type="entry name" value="HTH_18"/>
    <property type="match status" value="1"/>
</dbReference>
<evidence type="ECO:0000256" key="1">
    <source>
        <dbReference type="ARBA" id="ARBA00023015"/>
    </source>
</evidence>
<dbReference type="GO" id="GO:0000976">
    <property type="term" value="F:transcription cis-regulatory region binding"/>
    <property type="evidence" value="ECO:0007669"/>
    <property type="project" value="TreeGrafter"/>
</dbReference>
<reference evidence="5" key="1">
    <citation type="submission" date="2020-10" db="EMBL/GenBank/DDBJ databases">
        <title>Paenihalocynthiibacter styelae gen. nov., sp. nov., isolated from stalked sea squirt Styela clava.</title>
        <authorList>
            <person name="Kim Y.-O."/>
            <person name="Yoon J.-H."/>
        </authorList>
    </citation>
    <scope>NUCLEOTIDE SEQUENCE</scope>
    <source>
        <strain evidence="5">MYP1-1</strain>
    </source>
</reference>
<dbReference type="PROSITE" id="PS01124">
    <property type="entry name" value="HTH_ARAC_FAMILY_2"/>
    <property type="match status" value="1"/>
</dbReference>
<dbReference type="InterPro" id="IPR020449">
    <property type="entry name" value="Tscrpt_reg_AraC-type_HTH"/>
</dbReference>
<evidence type="ECO:0000256" key="3">
    <source>
        <dbReference type="ARBA" id="ARBA00023163"/>
    </source>
</evidence>
<organism evidence="5 6">
    <name type="scientific">Halocynthiibacter styelae</name>
    <dbReference type="NCBI Taxonomy" id="2761955"/>
    <lineage>
        <taxon>Bacteria</taxon>
        <taxon>Pseudomonadati</taxon>
        <taxon>Pseudomonadota</taxon>
        <taxon>Alphaproteobacteria</taxon>
        <taxon>Rhodobacterales</taxon>
        <taxon>Paracoccaceae</taxon>
        <taxon>Halocynthiibacter</taxon>
    </lineage>
</organism>
<evidence type="ECO:0000259" key="4">
    <source>
        <dbReference type="PROSITE" id="PS01124"/>
    </source>
</evidence>
<proteinExistence type="predicted"/>
<sequence>MPSVINTFARIMAKAAGMTLTDDGALLSNGTVVLRLPRAVDGQTADTDYFDLIDLIRKGQPDEAALVEAYASLIQTDDLGVLGLAIKTAPTLRVSLQRVERYFRLITDTAVYQLIERGDTALWTFQGQTLHRAALELRNECALAGFAQNMRRFVGPELSLRSVTFSHACRCDPDRYAAHFGCPVIFDADQNAIQLDCEMLDLENRLGDMAVSDFLTGHLEAKINSLAEPPSFGSTVLQHLTPSLSTGVPQATEVARDMGMSERTFYRRLAEEGLTFRDVLAKAQSSLAQKLLREDTVSIAEIAFLTGFSEQSTFTRAFKRWVGTAPAQFRHRSSAT</sequence>
<dbReference type="GO" id="GO:0003700">
    <property type="term" value="F:DNA-binding transcription factor activity"/>
    <property type="evidence" value="ECO:0007669"/>
    <property type="project" value="InterPro"/>
</dbReference>
<dbReference type="AlphaFoldDB" id="A0A8J7IW52"/>
<dbReference type="RefSeq" id="WP_228847741.1">
    <property type="nucleotide sequence ID" value="NZ_JADCKQ010000002.1"/>
</dbReference>
<dbReference type="PANTHER" id="PTHR47894:SF1">
    <property type="entry name" value="HTH-TYPE TRANSCRIPTIONAL REGULATOR VQSM"/>
    <property type="match status" value="1"/>
</dbReference>
<dbReference type="GO" id="GO:0005829">
    <property type="term" value="C:cytosol"/>
    <property type="evidence" value="ECO:0007669"/>
    <property type="project" value="TreeGrafter"/>
</dbReference>
<dbReference type="SMART" id="SM00342">
    <property type="entry name" value="HTH_ARAC"/>
    <property type="match status" value="1"/>
</dbReference>
<dbReference type="Pfam" id="PF12625">
    <property type="entry name" value="Arabinose_bd"/>
    <property type="match status" value="1"/>
</dbReference>
<dbReference type="InterPro" id="IPR032687">
    <property type="entry name" value="AraC-type_N"/>
</dbReference>
<evidence type="ECO:0000313" key="5">
    <source>
        <dbReference type="EMBL" id="MBI1492850.1"/>
    </source>
</evidence>
<keyword evidence="3" id="KW-0804">Transcription</keyword>
<dbReference type="InterPro" id="IPR009057">
    <property type="entry name" value="Homeodomain-like_sf"/>
</dbReference>
<evidence type="ECO:0000313" key="6">
    <source>
        <dbReference type="Proteomes" id="UP000640583"/>
    </source>
</evidence>
<dbReference type="PANTHER" id="PTHR47894">
    <property type="entry name" value="HTH-TYPE TRANSCRIPTIONAL REGULATOR GADX"/>
    <property type="match status" value="1"/>
</dbReference>
<keyword evidence="1" id="KW-0805">Transcription regulation</keyword>
<comment type="caution">
    <text evidence="5">The sequence shown here is derived from an EMBL/GenBank/DDBJ whole genome shotgun (WGS) entry which is preliminary data.</text>
</comment>
<dbReference type="Gene3D" id="1.10.10.60">
    <property type="entry name" value="Homeodomain-like"/>
    <property type="match status" value="1"/>
</dbReference>
<gene>
    <name evidence="5" type="ORF">H1D41_04295</name>
</gene>
<feature type="domain" description="HTH araC/xylS-type" evidence="4">
    <location>
        <begin position="234"/>
        <end position="332"/>
    </location>
</feature>
<dbReference type="SUPFAM" id="SSF46689">
    <property type="entry name" value="Homeodomain-like"/>
    <property type="match status" value="1"/>
</dbReference>
<name>A0A8J7IW52_9RHOB</name>
<dbReference type="PRINTS" id="PR00032">
    <property type="entry name" value="HTHARAC"/>
</dbReference>
<evidence type="ECO:0000256" key="2">
    <source>
        <dbReference type="ARBA" id="ARBA00023125"/>
    </source>
</evidence>
<accession>A0A8J7IW52</accession>
<dbReference type="InterPro" id="IPR018060">
    <property type="entry name" value="HTH_AraC"/>
</dbReference>
<keyword evidence="2" id="KW-0238">DNA-binding</keyword>